<comment type="caution">
    <text evidence="2">The sequence shown here is derived from an EMBL/GenBank/DDBJ whole genome shotgun (WGS) entry which is preliminary data.</text>
</comment>
<organism evidence="2 3">
    <name type="scientific">Rhizobium paknamense</name>
    <dbReference type="NCBI Taxonomy" id="1206817"/>
    <lineage>
        <taxon>Bacteria</taxon>
        <taxon>Pseudomonadati</taxon>
        <taxon>Pseudomonadota</taxon>
        <taxon>Alphaproteobacteria</taxon>
        <taxon>Hyphomicrobiales</taxon>
        <taxon>Rhizobiaceae</taxon>
        <taxon>Rhizobium/Agrobacterium group</taxon>
        <taxon>Rhizobium</taxon>
    </lineage>
</organism>
<protein>
    <submittedName>
        <fullName evidence="2">Uncharacterized protein</fullName>
    </submittedName>
</protein>
<dbReference type="EMBL" id="JAUSWH010000027">
    <property type="protein sequence ID" value="MDQ0458250.1"/>
    <property type="molecule type" value="Genomic_DNA"/>
</dbReference>
<proteinExistence type="predicted"/>
<evidence type="ECO:0000313" key="2">
    <source>
        <dbReference type="EMBL" id="MDQ0458250.1"/>
    </source>
</evidence>
<dbReference type="Proteomes" id="UP001235269">
    <property type="component" value="Unassembled WGS sequence"/>
</dbReference>
<sequence length="90" mass="10039">MRYTDRQYLFTRDPQTSDINPISAEATEPSGRIQPVLAVKLLKARGTIMMTRKFCRASTMPPSMSCSLDRRLRSGTQPGLAVPAGRKKIL</sequence>
<keyword evidence="3" id="KW-1185">Reference proteome</keyword>
<evidence type="ECO:0000313" key="3">
    <source>
        <dbReference type="Proteomes" id="UP001235269"/>
    </source>
</evidence>
<evidence type="ECO:0000256" key="1">
    <source>
        <dbReference type="SAM" id="MobiDB-lite"/>
    </source>
</evidence>
<feature type="region of interest" description="Disordered" evidence="1">
    <location>
        <begin position="69"/>
        <end position="90"/>
    </location>
</feature>
<gene>
    <name evidence="2" type="ORF">QO005_004610</name>
</gene>
<reference evidence="2 3" key="1">
    <citation type="submission" date="2023-07" db="EMBL/GenBank/DDBJ databases">
        <title>Genomic Encyclopedia of Type Strains, Phase IV (KMG-IV): sequencing the most valuable type-strain genomes for metagenomic binning, comparative biology and taxonomic classification.</title>
        <authorList>
            <person name="Goeker M."/>
        </authorList>
    </citation>
    <scope>NUCLEOTIDE SEQUENCE [LARGE SCALE GENOMIC DNA]</scope>
    <source>
        <strain evidence="2 3">DSM 100301</strain>
    </source>
</reference>
<name>A0ABU0IJ14_9HYPH</name>
<accession>A0ABU0IJ14</accession>